<comment type="caution">
    <text evidence="6">The sequence shown here is derived from an EMBL/GenBank/DDBJ whole genome shotgun (WGS) entry which is preliminary data.</text>
</comment>
<comment type="cofactor">
    <cofactor evidence="2">
        <name>Cu cation</name>
        <dbReference type="ChEBI" id="CHEBI:23378"/>
    </cofactor>
    <text evidence="2">Binds 1 copper ion per subunit.</text>
</comment>
<protein>
    <recommendedName>
        <fullName evidence="2">Superoxide dismutase [Cu-Zn]</fullName>
        <ecNumber evidence="2">1.15.1.1</ecNumber>
    </recommendedName>
</protein>
<keyword evidence="4" id="KW-0732">Signal</keyword>
<comment type="similarity">
    <text evidence="1 2">Belongs to the Cu-Zn superoxide dismutase family.</text>
</comment>
<dbReference type="Proteomes" id="UP001156691">
    <property type="component" value="Unassembled WGS sequence"/>
</dbReference>
<keyword evidence="7" id="KW-1185">Reference proteome</keyword>
<dbReference type="PROSITE" id="PS00087">
    <property type="entry name" value="SOD_CU_ZN_1"/>
    <property type="match status" value="1"/>
</dbReference>
<feature type="chain" id="PRO_5046459320" description="Superoxide dismutase [Cu-Zn]" evidence="4">
    <location>
        <begin position="21"/>
        <end position="178"/>
    </location>
</feature>
<dbReference type="CDD" id="cd00305">
    <property type="entry name" value="Cu-Zn_Superoxide_Dismutase"/>
    <property type="match status" value="1"/>
</dbReference>
<evidence type="ECO:0000256" key="4">
    <source>
        <dbReference type="SAM" id="SignalP"/>
    </source>
</evidence>
<keyword evidence="2" id="KW-0862">Zinc</keyword>
<keyword evidence="2" id="KW-0560">Oxidoreductase</keyword>
<dbReference type="RefSeq" id="WP_284340748.1">
    <property type="nucleotide sequence ID" value="NZ_BSNS01000011.1"/>
</dbReference>
<organism evidence="6 7">
    <name type="scientific">Devosia nitrariae</name>
    <dbReference type="NCBI Taxonomy" id="2071872"/>
    <lineage>
        <taxon>Bacteria</taxon>
        <taxon>Pseudomonadati</taxon>
        <taxon>Pseudomonadota</taxon>
        <taxon>Alphaproteobacteria</taxon>
        <taxon>Hyphomicrobiales</taxon>
        <taxon>Devosiaceae</taxon>
        <taxon>Devosia</taxon>
    </lineage>
</organism>
<dbReference type="EMBL" id="BSNS01000011">
    <property type="protein sequence ID" value="GLQ55333.1"/>
    <property type="molecule type" value="Genomic_DNA"/>
</dbReference>
<feature type="signal peptide" evidence="4">
    <location>
        <begin position="1"/>
        <end position="20"/>
    </location>
</feature>
<proteinExistence type="inferred from homology"/>
<comment type="cofactor">
    <cofactor evidence="2">
        <name>Zn(2+)</name>
        <dbReference type="ChEBI" id="CHEBI:29105"/>
    </cofactor>
    <text evidence="2">Binds 1 zinc ion per subunit.</text>
</comment>
<evidence type="ECO:0000313" key="7">
    <source>
        <dbReference type="Proteomes" id="UP001156691"/>
    </source>
</evidence>
<reference evidence="7" key="1">
    <citation type="journal article" date="2019" name="Int. J. Syst. Evol. Microbiol.">
        <title>The Global Catalogue of Microorganisms (GCM) 10K type strain sequencing project: providing services to taxonomists for standard genome sequencing and annotation.</title>
        <authorList>
            <consortium name="The Broad Institute Genomics Platform"/>
            <consortium name="The Broad Institute Genome Sequencing Center for Infectious Disease"/>
            <person name="Wu L."/>
            <person name="Ma J."/>
        </authorList>
    </citation>
    <scope>NUCLEOTIDE SEQUENCE [LARGE SCALE GENOMIC DNA]</scope>
    <source>
        <strain evidence="7">NBRC 112416</strain>
    </source>
</reference>
<dbReference type="PROSITE" id="PS00332">
    <property type="entry name" value="SOD_CU_ZN_2"/>
    <property type="match status" value="1"/>
</dbReference>
<evidence type="ECO:0000256" key="3">
    <source>
        <dbReference type="SAM" id="MobiDB-lite"/>
    </source>
</evidence>
<dbReference type="Pfam" id="PF00080">
    <property type="entry name" value="Sod_Cu"/>
    <property type="match status" value="1"/>
</dbReference>
<gene>
    <name evidence="6" type="primary">sodC2</name>
    <name evidence="6" type="ORF">GCM10010862_25920</name>
</gene>
<dbReference type="InterPro" id="IPR036423">
    <property type="entry name" value="SOD-like_Cu/Zn_dom_sf"/>
</dbReference>
<comment type="function">
    <text evidence="2">Destroys radicals which are normally produced within the cells and which are toxic to biological systems.</text>
</comment>
<name>A0ABQ5W5L3_9HYPH</name>
<evidence type="ECO:0000256" key="2">
    <source>
        <dbReference type="RuleBase" id="RU000393"/>
    </source>
</evidence>
<sequence length="178" mass="18543">MKITTAILASVFLLTGTANGQETELTVAEATFVDLEGNEIGTVMLTETEEGVTIAGTIEGIAEGEHGFHIHETGDCDPATNFESAGSHFAPRGNEHGFDNPNGPHAGDMRNQTAGADGQLVLNVNNDLVSLSEGEEGYLLDEDGSALVVHSGPDDYRTDPSGNSGDRIACGVIEATEI</sequence>
<keyword evidence="2" id="KW-0479">Metal-binding</keyword>
<dbReference type="InterPro" id="IPR024134">
    <property type="entry name" value="SOD_Cu/Zn_/chaperone"/>
</dbReference>
<dbReference type="InterPro" id="IPR001424">
    <property type="entry name" value="SOD_Cu_Zn_dom"/>
</dbReference>
<feature type="region of interest" description="Disordered" evidence="3">
    <location>
        <begin position="92"/>
        <end position="112"/>
    </location>
</feature>
<dbReference type="Gene3D" id="2.60.40.200">
    <property type="entry name" value="Superoxide dismutase, copper/zinc binding domain"/>
    <property type="match status" value="1"/>
</dbReference>
<keyword evidence="2" id="KW-0186">Copper</keyword>
<dbReference type="SUPFAM" id="SSF49329">
    <property type="entry name" value="Cu,Zn superoxide dismutase-like"/>
    <property type="match status" value="1"/>
</dbReference>
<accession>A0ABQ5W5L3</accession>
<feature type="domain" description="Superoxide dismutase copper/zinc binding" evidence="5">
    <location>
        <begin position="41"/>
        <end position="173"/>
    </location>
</feature>
<dbReference type="PANTHER" id="PTHR10003">
    <property type="entry name" value="SUPEROXIDE DISMUTASE CU-ZN -RELATED"/>
    <property type="match status" value="1"/>
</dbReference>
<comment type="catalytic activity">
    <reaction evidence="2">
        <text>2 superoxide + 2 H(+) = H2O2 + O2</text>
        <dbReference type="Rhea" id="RHEA:20696"/>
        <dbReference type="ChEBI" id="CHEBI:15378"/>
        <dbReference type="ChEBI" id="CHEBI:15379"/>
        <dbReference type="ChEBI" id="CHEBI:16240"/>
        <dbReference type="ChEBI" id="CHEBI:18421"/>
        <dbReference type="EC" id="1.15.1.1"/>
    </reaction>
</comment>
<evidence type="ECO:0000313" key="6">
    <source>
        <dbReference type="EMBL" id="GLQ55333.1"/>
    </source>
</evidence>
<evidence type="ECO:0000259" key="5">
    <source>
        <dbReference type="Pfam" id="PF00080"/>
    </source>
</evidence>
<evidence type="ECO:0000256" key="1">
    <source>
        <dbReference type="ARBA" id="ARBA00010457"/>
    </source>
</evidence>
<dbReference type="InterPro" id="IPR018152">
    <property type="entry name" value="SOD_Cu/Zn_BS"/>
</dbReference>
<dbReference type="EC" id="1.15.1.1" evidence="2"/>